<organism evidence="4 5">
    <name type="scientific">Streptomyces doebereineriae</name>
    <dbReference type="NCBI Taxonomy" id="3075528"/>
    <lineage>
        <taxon>Bacteria</taxon>
        <taxon>Bacillati</taxon>
        <taxon>Actinomycetota</taxon>
        <taxon>Actinomycetes</taxon>
        <taxon>Kitasatosporales</taxon>
        <taxon>Streptomycetaceae</taxon>
        <taxon>Streptomyces</taxon>
    </lineage>
</organism>
<dbReference type="PROSITE" id="PS50043">
    <property type="entry name" value="HTH_LUXR_2"/>
    <property type="match status" value="1"/>
</dbReference>
<keyword evidence="2" id="KW-0067">ATP-binding</keyword>
<evidence type="ECO:0000313" key="4">
    <source>
        <dbReference type="EMBL" id="MDT0479065.1"/>
    </source>
</evidence>
<protein>
    <submittedName>
        <fullName evidence="4">AAA family ATPase</fullName>
    </submittedName>
</protein>
<name>A0ABU2V194_9ACTN</name>
<dbReference type="EMBL" id="JAVREZ010000001">
    <property type="protein sequence ID" value="MDT0479065.1"/>
    <property type="molecule type" value="Genomic_DNA"/>
</dbReference>
<dbReference type="Gene3D" id="1.10.10.10">
    <property type="entry name" value="Winged helix-like DNA-binding domain superfamily/Winged helix DNA-binding domain"/>
    <property type="match status" value="1"/>
</dbReference>
<evidence type="ECO:0000256" key="2">
    <source>
        <dbReference type="ARBA" id="ARBA00022840"/>
    </source>
</evidence>
<dbReference type="InterPro" id="IPR027417">
    <property type="entry name" value="P-loop_NTPase"/>
</dbReference>
<dbReference type="SMART" id="SM00421">
    <property type="entry name" value="HTH_LUXR"/>
    <property type="match status" value="1"/>
</dbReference>
<dbReference type="InterPro" id="IPR041664">
    <property type="entry name" value="AAA_16"/>
</dbReference>
<gene>
    <name evidence="4" type="ORF">RNB18_02480</name>
</gene>
<reference evidence="5" key="1">
    <citation type="submission" date="2023-07" db="EMBL/GenBank/DDBJ databases">
        <title>30 novel species of actinomycetes from the DSMZ collection.</title>
        <authorList>
            <person name="Nouioui I."/>
        </authorList>
    </citation>
    <scope>NUCLEOTIDE SEQUENCE [LARGE SCALE GENOMIC DNA]</scope>
    <source>
        <strain evidence="5">DSM 41640</strain>
    </source>
</reference>
<comment type="caution">
    <text evidence="4">The sequence shown here is derived from an EMBL/GenBank/DDBJ whole genome shotgun (WGS) entry which is preliminary data.</text>
</comment>
<proteinExistence type="predicted"/>
<dbReference type="Pfam" id="PF00196">
    <property type="entry name" value="GerE"/>
    <property type="match status" value="1"/>
</dbReference>
<keyword evidence="1" id="KW-0547">Nucleotide-binding</keyword>
<evidence type="ECO:0000256" key="1">
    <source>
        <dbReference type="ARBA" id="ARBA00022741"/>
    </source>
</evidence>
<dbReference type="InterPro" id="IPR016032">
    <property type="entry name" value="Sig_transdc_resp-reg_C-effctor"/>
</dbReference>
<evidence type="ECO:0000313" key="5">
    <source>
        <dbReference type="Proteomes" id="UP001183824"/>
    </source>
</evidence>
<dbReference type="CDD" id="cd06170">
    <property type="entry name" value="LuxR_C_like"/>
    <property type="match status" value="1"/>
</dbReference>
<dbReference type="InterPro" id="IPR036388">
    <property type="entry name" value="WH-like_DNA-bd_sf"/>
</dbReference>
<feature type="domain" description="HTH luxR-type" evidence="3">
    <location>
        <begin position="875"/>
        <end position="940"/>
    </location>
</feature>
<accession>A0ABU2V194</accession>
<dbReference type="InterPro" id="IPR000792">
    <property type="entry name" value="Tscrpt_reg_LuxR_C"/>
</dbReference>
<evidence type="ECO:0000259" key="3">
    <source>
        <dbReference type="PROSITE" id="PS50043"/>
    </source>
</evidence>
<dbReference type="SUPFAM" id="SSF46894">
    <property type="entry name" value="C-terminal effector domain of the bipartite response regulators"/>
    <property type="match status" value="1"/>
</dbReference>
<dbReference type="Gene3D" id="1.25.40.10">
    <property type="entry name" value="Tetratricopeptide repeat domain"/>
    <property type="match status" value="1"/>
</dbReference>
<dbReference type="Pfam" id="PF13191">
    <property type="entry name" value="AAA_16"/>
    <property type="match status" value="1"/>
</dbReference>
<dbReference type="Proteomes" id="UP001183824">
    <property type="component" value="Unassembled WGS sequence"/>
</dbReference>
<dbReference type="PANTHER" id="PTHR16305">
    <property type="entry name" value="TESTICULAR SOLUBLE ADENYLYL CYCLASE"/>
    <property type="match status" value="1"/>
</dbReference>
<dbReference type="PRINTS" id="PR00038">
    <property type="entry name" value="HTHLUXR"/>
</dbReference>
<sequence>MTTQRTPLVGREAELARVDRLLADVVGDVPGRPAVLDISGEAGIGKSRLVHELCLGATRRGAAVLRGRATEYESHIPFQPFTDAFCDLDPRAVESFPAAAEVAPVLSGAPRRTDRFHLHRATAALLAHAAGSALVVVLDDMHWADAASLELLDHLVRHPVRARVLLVLARRDRQSPASLTATLTRGMDTGTVRRTVLGPLGEREGVELLAPHLARDEAVRLFTASEGNPLYLLTLLQAHREGASVSRLSTTGLGALLLDELTPLTPSQVRLVQVVAALGDHATPVLLGPVTGHEPGQLAEDLAVLTRRDLLRTGAHGRIVLRHPVLRSLVRDGTDPWLRTQIHRLVGAELARTGAPLAERAHHAEQSLSGWDPRAAAVLDEAAEQAAQTAPASSAHWLEVALRHLPHTPEHASRRRELMLRRARALGVGGRLRESRDLLHQVIALPDPGDGTGSRASAVVLCAVMERHLGRYAEAAALLRRELHRTDPAPSLADQVALGLELGSSAPHDTSYPAVRSEVAHTLEVALRLGDDTGVAGALSVAALGEAYEGETATAEDFTRRAAALVDSLPDGDLTDVCEPLVRLAWAEAFLERFADAERHADRGLAIARRTGQLYLLPHLLLCKTHVRTQTCRLASAVELSEEAEDIARGIGSDELLAFVLATRAHALVDACPPGDPRPLATAEEAVAAAGGGVNWWASIAWCVLGYAALAAGDPARAREAVLRAGGPGLRRMQPSMRPLFLEVLVTAAVAMGDLDAAKEWAERAHTEAERLDLPVQRASAMRSAAHLRLGLGDDGAADLFEAAAEESARSGAVFWEAFSLLFGASLLAADPRGARRGQAAWHRGRRLAAAGGCGMLTGLAEAVGPAVAAADDGPVRRLAQLTAREREIAELVADGLTSPAIAEQLCLSRRTVETHISRVYRKTGVSSRAALAGLMAGLTPRPSFGG</sequence>
<dbReference type="SUPFAM" id="SSF48452">
    <property type="entry name" value="TPR-like"/>
    <property type="match status" value="1"/>
</dbReference>
<dbReference type="InterPro" id="IPR011990">
    <property type="entry name" value="TPR-like_helical_dom_sf"/>
</dbReference>
<dbReference type="PROSITE" id="PS00622">
    <property type="entry name" value="HTH_LUXR_1"/>
    <property type="match status" value="1"/>
</dbReference>
<keyword evidence="5" id="KW-1185">Reference proteome</keyword>
<dbReference type="RefSeq" id="WP_311712457.1">
    <property type="nucleotide sequence ID" value="NZ_JAVREZ010000001.1"/>
</dbReference>
<dbReference type="PANTHER" id="PTHR16305:SF35">
    <property type="entry name" value="TRANSCRIPTIONAL ACTIVATOR DOMAIN"/>
    <property type="match status" value="1"/>
</dbReference>
<dbReference type="SUPFAM" id="SSF52540">
    <property type="entry name" value="P-loop containing nucleoside triphosphate hydrolases"/>
    <property type="match status" value="1"/>
</dbReference>